<evidence type="ECO:0000313" key="3">
    <source>
        <dbReference type="Proteomes" id="UP000001409"/>
    </source>
</evidence>
<sequence length="251" mass="26256">MWSPKIPAFGRLLLSISESSGFIYLGELTFSAGALGEHEEDDDRGEHHQEERQGPTGSQHPRFQGLAGDPGEEDLLIHRQTHPLVELEDGPTHAIVHPCELSHLLGCGIIDDPVVLVLVDGFHVGAVHVDPDVLRLGEPLLTGIGGEHPAIGQGRGGGSVDIEGQLPFPVPHRGGGGEGLGGGITEGGDPFLFLPAEQVGGQLALGPGALAPGGVLGHGEILRGHGHKNSTGRFQPVLPLMCCPSCRQRCH</sequence>
<name>Q8FNG7_COREF</name>
<dbReference type="Proteomes" id="UP000001409">
    <property type="component" value="Chromosome"/>
</dbReference>
<keyword evidence="3" id="KW-1185">Reference proteome</keyword>
<organism evidence="2 3">
    <name type="scientific">Corynebacterium efficiens (strain DSM 44549 / YS-314 / AJ 12310 / JCM 11189 / NBRC 100395)</name>
    <dbReference type="NCBI Taxonomy" id="196164"/>
    <lineage>
        <taxon>Bacteria</taxon>
        <taxon>Bacillati</taxon>
        <taxon>Actinomycetota</taxon>
        <taxon>Actinomycetes</taxon>
        <taxon>Mycobacteriales</taxon>
        <taxon>Corynebacteriaceae</taxon>
        <taxon>Corynebacterium</taxon>
    </lineage>
</organism>
<proteinExistence type="predicted"/>
<feature type="region of interest" description="Disordered" evidence="1">
    <location>
        <begin position="37"/>
        <end position="70"/>
    </location>
</feature>
<protein>
    <submittedName>
        <fullName evidence="2">Uncharacterized protein</fullName>
    </submittedName>
</protein>
<evidence type="ECO:0000313" key="2">
    <source>
        <dbReference type="EMBL" id="BAC18987.1"/>
    </source>
</evidence>
<reference evidence="2 3" key="1">
    <citation type="journal article" date="2003" name="Genome Res.">
        <title>Comparative complete genome sequence analysis of the amino acid replacements responsible for the thermostability of Corynebacterium efficiens.</title>
        <authorList>
            <person name="Nishio Y."/>
            <person name="Nakamura Y."/>
            <person name="Kawarabayasi Y."/>
            <person name="Usuda Y."/>
            <person name="Kimura E."/>
            <person name="Sugimoto S."/>
            <person name="Matsui K."/>
            <person name="Yamagishi A."/>
            <person name="Kikuchi H."/>
            <person name="Ikeo K."/>
            <person name="Gojobori T."/>
        </authorList>
    </citation>
    <scope>NUCLEOTIDE SEQUENCE [LARGE SCALE GENOMIC DNA]</scope>
    <source>
        <strain evidence="3">DSM 44549 / YS-314 / AJ 12310 / JCM 11189 / NBRC 100395</strain>
    </source>
</reference>
<accession>Q8FNG7</accession>
<dbReference type="KEGG" id="cef:CE2177"/>
<dbReference type="EMBL" id="BA000035">
    <property type="protein sequence ID" value="BAC18987.1"/>
    <property type="molecule type" value="Genomic_DNA"/>
</dbReference>
<dbReference type="AlphaFoldDB" id="Q8FNG7"/>
<dbReference type="HOGENOM" id="CLU_1105684_0_0_11"/>
<evidence type="ECO:0000256" key="1">
    <source>
        <dbReference type="SAM" id="MobiDB-lite"/>
    </source>
</evidence>
<feature type="compositionally biased region" description="Basic and acidic residues" evidence="1">
    <location>
        <begin position="44"/>
        <end position="53"/>
    </location>
</feature>